<dbReference type="STRING" id="985053.VMUT_1734"/>
<dbReference type="KEGG" id="vmo:VMUT_1734"/>
<feature type="domain" description="CBS" evidence="3">
    <location>
        <begin position="75"/>
        <end position="132"/>
    </location>
</feature>
<evidence type="ECO:0000259" key="3">
    <source>
        <dbReference type="PROSITE" id="PS51371"/>
    </source>
</evidence>
<dbReference type="eggNOG" id="arCOG00606">
    <property type="taxonomic scope" value="Archaea"/>
</dbReference>
<dbReference type="SUPFAM" id="SSF54631">
    <property type="entry name" value="CBS-domain pair"/>
    <property type="match status" value="1"/>
</dbReference>
<dbReference type="OrthoDB" id="8919at2157"/>
<gene>
    <name evidence="4" type="ordered locus">VMUT_1734</name>
</gene>
<evidence type="ECO:0000313" key="4">
    <source>
        <dbReference type="EMBL" id="ADY01936.1"/>
    </source>
</evidence>
<accession>F0QUV4</accession>
<dbReference type="PANTHER" id="PTHR43080">
    <property type="entry name" value="CBS DOMAIN-CONTAINING PROTEIN CBSX3, MITOCHONDRIAL"/>
    <property type="match status" value="1"/>
</dbReference>
<keyword evidence="1 2" id="KW-0129">CBS domain</keyword>
<sequence length="157" mass="17373">MAIPRVRDVMKEVPVTVRDDEPLISVIRIMNERNIGSIIITDEEGRVIGVFTERDLLRLVASNIDISTLTVGDVMTKDVIVIEQDASLIKAVHIMAKHGIRHLPIVDEDGKIVGIISIRDTAIILARLLVDMGMGRLGATEEEVSMIKDIINIDEGR</sequence>
<dbReference type="InterPro" id="IPR046342">
    <property type="entry name" value="CBS_dom_sf"/>
</dbReference>
<dbReference type="HOGENOM" id="CLU_040681_12_1_2"/>
<keyword evidence="5" id="KW-1185">Reference proteome</keyword>
<proteinExistence type="predicted"/>
<protein>
    <submittedName>
        <fullName evidence="4">Signal-transduction protein with CBS domains</fullName>
    </submittedName>
</protein>
<dbReference type="Gene3D" id="3.10.580.10">
    <property type="entry name" value="CBS-domain"/>
    <property type="match status" value="1"/>
</dbReference>
<dbReference type="PANTHER" id="PTHR43080:SF2">
    <property type="entry name" value="CBS DOMAIN-CONTAINING PROTEIN"/>
    <property type="match status" value="1"/>
</dbReference>
<dbReference type="RefSeq" id="WP_013605098.1">
    <property type="nucleotide sequence ID" value="NC_015151.1"/>
</dbReference>
<evidence type="ECO:0000256" key="2">
    <source>
        <dbReference type="PROSITE-ProRule" id="PRU00703"/>
    </source>
</evidence>
<name>F0QUV4_VULM7</name>
<dbReference type="EMBL" id="CP002529">
    <property type="protein sequence ID" value="ADY01936.1"/>
    <property type="molecule type" value="Genomic_DNA"/>
</dbReference>
<dbReference type="Pfam" id="PF00571">
    <property type="entry name" value="CBS"/>
    <property type="match status" value="2"/>
</dbReference>
<organism evidence="4 5">
    <name type="scientific">Vulcanisaeta moutnovskia (strain 768-28)</name>
    <dbReference type="NCBI Taxonomy" id="985053"/>
    <lineage>
        <taxon>Archaea</taxon>
        <taxon>Thermoproteota</taxon>
        <taxon>Thermoprotei</taxon>
        <taxon>Thermoproteales</taxon>
        <taxon>Thermoproteaceae</taxon>
        <taxon>Vulcanisaeta</taxon>
    </lineage>
</organism>
<dbReference type="InterPro" id="IPR051257">
    <property type="entry name" value="Diverse_CBS-Domain"/>
</dbReference>
<dbReference type="GeneID" id="10289386"/>
<dbReference type="Proteomes" id="UP000007485">
    <property type="component" value="Chromosome"/>
</dbReference>
<dbReference type="CDD" id="cd09836">
    <property type="entry name" value="CBS_pair_arch"/>
    <property type="match status" value="1"/>
</dbReference>
<evidence type="ECO:0000256" key="1">
    <source>
        <dbReference type="ARBA" id="ARBA00023122"/>
    </source>
</evidence>
<dbReference type="AlphaFoldDB" id="F0QUV4"/>
<feature type="domain" description="CBS" evidence="3">
    <location>
        <begin position="10"/>
        <end position="66"/>
    </location>
</feature>
<dbReference type="SMART" id="SM00116">
    <property type="entry name" value="CBS"/>
    <property type="match status" value="2"/>
</dbReference>
<dbReference type="PROSITE" id="PS51371">
    <property type="entry name" value="CBS"/>
    <property type="match status" value="2"/>
</dbReference>
<dbReference type="InterPro" id="IPR000644">
    <property type="entry name" value="CBS_dom"/>
</dbReference>
<reference evidence="4 5" key="1">
    <citation type="journal article" date="2011" name="J. Bacteriol.">
        <title>Complete genome sequence of 'Vulcanisaeta moutnovskia' strain 768-28, a novel member of the hyperthermophilic crenarchaeal genus vulcanisaeta.</title>
        <authorList>
            <person name="Gumerov V.M."/>
            <person name="Mardanov A.V."/>
            <person name="Beletsky A.V."/>
            <person name="Prokofeva M.I."/>
            <person name="Bonch-Osmolovskaya E.A."/>
            <person name="Ravin N.V."/>
            <person name="Skryabin K.G."/>
        </authorList>
    </citation>
    <scope>NUCLEOTIDE SEQUENCE [LARGE SCALE GENOMIC DNA]</scope>
    <source>
        <strain evidence="4 5">768-28</strain>
    </source>
</reference>
<evidence type="ECO:0000313" key="5">
    <source>
        <dbReference type="Proteomes" id="UP000007485"/>
    </source>
</evidence>